<comment type="subcellular location">
    <subcellularLocation>
        <location evidence="1">Cell membrane</location>
        <topology evidence="1">Multi-pass membrane protein</topology>
    </subcellularLocation>
</comment>
<feature type="domain" description="Mechanosensitive ion channel MscS" evidence="7">
    <location>
        <begin position="94"/>
        <end position="168"/>
    </location>
</feature>
<keyword evidence="3 6" id="KW-0812">Transmembrane</keyword>
<dbReference type="Gene3D" id="2.30.30.60">
    <property type="match status" value="1"/>
</dbReference>
<dbReference type="GO" id="GO:0005886">
    <property type="term" value="C:plasma membrane"/>
    <property type="evidence" value="ECO:0007669"/>
    <property type="project" value="UniProtKB-SubCell"/>
</dbReference>
<evidence type="ECO:0000256" key="2">
    <source>
        <dbReference type="ARBA" id="ARBA00022475"/>
    </source>
</evidence>
<evidence type="ECO:0000259" key="7">
    <source>
        <dbReference type="Pfam" id="PF00924"/>
    </source>
</evidence>
<reference evidence="8" key="1">
    <citation type="submission" date="2021-03" db="EMBL/GenBank/DDBJ databases">
        <title>Proteiniclasticum marinus sp. nov., isolated from tidal flat sediment.</title>
        <authorList>
            <person name="Namirimu T."/>
            <person name="Yang J.-A."/>
            <person name="Yang S.-H."/>
            <person name="Kim Y.-J."/>
            <person name="Kwon K.K."/>
        </authorList>
    </citation>
    <scope>NUCLEOTIDE SEQUENCE</scope>
    <source>
        <strain evidence="8">SCR006</strain>
    </source>
</reference>
<gene>
    <name evidence="8" type="ORF">J3A84_06260</name>
</gene>
<dbReference type="Proteomes" id="UP000664218">
    <property type="component" value="Unassembled WGS sequence"/>
</dbReference>
<protein>
    <submittedName>
        <fullName evidence="8">Mechanosensitive ion channel</fullName>
    </submittedName>
</protein>
<dbReference type="EMBL" id="JAFNJU010000004">
    <property type="protein sequence ID" value="MBO1264628.1"/>
    <property type="molecule type" value="Genomic_DNA"/>
</dbReference>
<comment type="caution">
    <text evidence="8">The sequence shown here is derived from an EMBL/GenBank/DDBJ whole genome shotgun (WGS) entry which is preliminary data.</text>
</comment>
<evidence type="ECO:0000313" key="8">
    <source>
        <dbReference type="EMBL" id="MBO1264628.1"/>
    </source>
</evidence>
<proteinExistence type="predicted"/>
<accession>A0A939KIY7</accession>
<dbReference type="SUPFAM" id="SSF50182">
    <property type="entry name" value="Sm-like ribonucleoproteins"/>
    <property type="match status" value="1"/>
</dbReference>
<keyword evidence="2" id="KW-1003">Cell membrane</keyword>
<feature type="transmembrane region" description="Helical" evidence="6">
    <location>
        <begin position="82"/>
        <end position="106"/>
    </location>
</feature>
<dbReference type="GO" id="GO:0055085">
    <property type="term" value="P:transmembrane transport"/>
    <property type="evidence" value="ECO:0007669"/>
    <property type="project" value="InterPro"/>
</dbReference>
<name>A0A939KIY7_9CLOT</name>
<dbReference type="PANTHER" id="PTHR30566">
    <property type="entry name" value="YNAI-RELATED MECHANOSENSITIVE ION CHANNEL"/>
    <property type="match status" value="1"/>
</dbReference>
<keyword evidence="9" id="KW-1185">Reference proteome</keyword>
<keyword evidence="5 6" id="KW-0472">Membrane</keyword>
<evidence type="ECO:0000256" key="3">
    <source>
        <dbReference type="ARBA" id="ARBA00022692"/>
    </source>
</evidence>
<dbReference type="InterPro" id="IPR023408">
    <property type="entry name" value="MscS_beta-dom_sf"/>
</dbReference>
<evidence type="ECO:0000256" key="5">
    <source>
        <dbReference type="ARBA" id="ARBA00023136"/>
    </source>
</evidence>
<dbReference type="Pfam" id="PF00924">
    <property type="entry name" value="MS_channel_2nd"/>
    <property type="match status" value="1"/>
</dbReference>
<dbReference type="AlphaFoldDB" id="A0A939KIY7"/>
<feature type="transmembrane region" description="Helical" evidence="6">
    <location>
        <begin position="52"/>
        <end position="70"/>
    </location>
</feature>
<evidence type="ECO:0000313" key="9">
    <source>
        <dbReference type="Proteomes" id="UP000664218"/>
    </source>
</evidence>
<keyword evidence="4 6" id="KW-1133">Transmembrane helix</keyword>
<feature type="transmembrane region" description="Helical" evidence="6">
    <location>
        <begin position="12"/>
        <end position="32"/>
    </location>
</feature>
<dbReference type="InterPro" id="IPR010920">
    <property type="entry name" value="LSM_dom_sf"/>
</dbReference>
<organism evidence="8 9">
    <name type="scientific">Proteiniclasticum aestuarii</name>
    <dbReference type="NCBI Taxonomy" id="2817862"/>
    <lineage>
        <taxon>Bacteria</taxon>
        <taxon>Bacillati</taxon>
        <taxon>Bacillota</taxon>
        <taxon>Clostridia</taxon>
        <taxon>Eubacteriales</taxon>
        <taxon>Clostridiaceae</taxon>
        <taxon>Proteiniclasticum</taxon>
    </lineage>
</organism>
<dbReference type="RefSeq" id="WP_207599147.1">
    <property type="nucleotide sequence ID" value="NZ_JAFNJU010000004.1"/>
</dbReference>
<evidence type="ECO:0000256" key="6">
    <source>
        <dbReference type="SAM" id="Phobius"/>
    </source>
</evidence>
<dbReference type="InterPro" id="IPR006685">
    <property type="entry name" value="MscS_channel_2nd"/>
</dbReference>
<dbReference type="InterPro" id="IPR011066">
    <property type="entry name" value="MscS_channel_C_sf"/>
</dbReference>
<sequence>MREFFDSMNPLYVRAGVFLLAAIILYVSAKRILNRFYATLQEQNKWYFTKKIVMNTIYLVIFLIFVFTFSDKFQGLYTTLGLAGAGITFALREVIVSFAGWFAILFGDFFKVGDRVLLGGIKGDVIDLGILRTTLMEIGDWVDGDQYNGRIVRVANSFIFTSPVYNYSASFQFVWDEIHIPIRFGSDIKLARSIIKRISDEVLGDVSVSAKNAWFEMRKHFRLEDAALENQIFLTFDDNWVTLSLRYVVDIKKRRITKDELFTKLLEELEQHHGEIELASQTIEMVDYNNNL</sequence>
<dbReference type="PANTHER" id="PTHR30566:SF5">
    <property type="entry name" value="MECHANOSENSITIVE ION CHANNEL PROTEIN 1, MITOCHONDRIAL-RELATED"/>
    <property type="match status" value="1"/>
</dbReference>
<dbReference type="SUPFAM" id="SSF82689">
    <property type="entry name" value="Mechanosensitive channel protein MscS (YggB), C-terminal domain"/>
    <property type="match status" value="1"/>
</dbReference>
<evidence type="ECO:0000256" key="1">
    <source>
        <dbReference type="ARBA" id="ARBA00004651"/>
    </source>
</evidence>
<evidence type="ECO:0000256" key="4">
    <source>
        <dbReference type="ARBA" id="ARBA00022989"/>
    </source>
</evidence>